<keyword evidence="3" id="KW-1185">Reference proteome</keyword>
<feature type="compositionally biased region" description="Acidic residues" evidence="1">
    <location>
        <begin position="59"/>
        <end position="68"/>
    </location>
</feature>
<organism evidence="2 3">
    <name type="scientific">Blattamonas nauphoetae</name>
    <dbReference type="NCBI Taxonomy" id="2049346"/>
    <lineage>
        <taxon>Eukaryota</taxon>
        <taxon>Metamonada</taxon>
        <taxon>Preaxostyla</taxon>
        <taxon>Oxymonadida</taxon>
        <taxon>Blattamonas</taxon>
    </lineage>
</organism>
<evidence type="ECO:0000313" key="2">
    <source>
        <dbReference type="EMBL" id="KAK2949136.1"/>
    </source>
</evidence>
<dbReference type="Proteomes" id="UP001281761">
    <property type="component" value="Unassembled WGS sequence"/>
</dbReference>
<reference evidence="2 3" key="1">
    <citation type="journal article" date="2022" name="bioRxiv">
        <title>Genomics of Preaxostyla Flagellates Illuminates Evolutionary Transitions and the Path Towards Mitochondrial Loss.</title>
        <authorList>
            <person name="Novak L.V.F."/>
            <person name="Treitli S.C."/>
            <person name="Pyrih J."/>
            <person name="Halakuc P."/>
            <person name="Pipaliya S.V."/>
            <person name="Vacek V."/>
            <person name="Brzon O."/>
            <person name="Soukal P."/>
            <person name="Eme L."/>
            <person name="Dacks J.B."/>
            <person name="Karnkowska A."/>
            <person name="Elias M."/>
            <person name="Hampl V."/>
        </authorList>
    </citation>
    <scope>NUCLEOTIDE SEQUENCE [LARGE SCALE GENOMIC DNA]</scope>
    <source>
        <strain evidence="2">NAU3</strain>
        <tissue evidence="2">Gut</tissue>
    </source>
</reference>
<feature type="region of interest" description="Disordered" evidence="1">
    <location>
        <begin position="51"/>
        <end position="89"/>
    </location>
</feature>
<evidence type="ECO:0000313" key="3">
    <source>
        <dbReference type="Proteomes" id="UP001281761"/>
    </source>
</evidence>
<dbReference type="EMBL" id="JARBJD010000162">
    <property type="protein sequence ID" value="KAK2949136.1"/>
    <property type="molecule type" value="Genomic_DNA"/>
</dbReference>
<evidence type="ECO:0000256" key="1">
    <source>
        <dbReference type="SAM" id="MobiDB-lite"/>
    </source>
</evidence>
<sequence length="89" mass="10109">MHSIVASGVREQIQQNRPNRLFRFLPKHQPKQSINLLLQIVIVVVDLSSTHRKHPPSADGDDWAMEEVDTSKRETEQIPADGQSSKVIE</sequence>
<accession>A0ABQ9XFS5</accession>
<protein>
    <submittedName>
        <fullName evidence="2">Uncharacterized protein</fullName>
    </submittedName>
</protein>
<comment type="caution">
    <text evidence="2">The sequence shown here is derived from an EMBL/GenBank/DDBJ whole genome shotgun (WGS) entry which is preliminary data.</text>
</comment>
<gene>
    <name evidence="2" type="ORF">BLNAU_15977</name>
</gene>
<name>A0ABQ9XFS5_9EUKA</name>
<proteinExistence type="predicted"/>